<keyword evidence="1" id="KW-0732">Signal</keyword>
<evidence type="ECO:0000259" key="2">
    <source>
        <dbReference type="Pfam" id="PF18990"/>
    </source>
</evidence>
<evidence type="ECO:0000313" key="4">
    <source>
        <dbReference type="Proteomes" id="UP000280368"/>
    </source>
</evidence>
<proteinExistence type="predicted"/>
<name>A0A3L9ZTK7_9FLAO</name>
<feature type="chain" id="PRO_5018010768" description="DUF5723 domain-containing protein" evidence="1">
    <location>
        <begin position="19"/>
        <end position="464"/>
    </location>
</feature>
<dbReference type="OrthoDB" id="975426at2"/>
<dbReference type="RefSeq" id="WP_121925626.1">
    <property type="nucleotide sequence ID" value="NZ_CBCSGA010000015.1"/>
</dbReference>
<organism evidence="3 4">
    <name type="scientific">Flavobacterium weaverense</name>
    <dbReference type="NCBI Taxonomy" id="271156"/>
    <lineage>
        <taxon>Bacteria</taxon>
        <taxon>Pseudomonadati</taxon>
        <taxon>Bacteroidota</taxon>
        <taxon>Flavobacteriia</taxon>
        <taxon>Flavobacteriales</taxon>
        <taxon>Flavobacteriaceae</taxon>
        <taxon>Flavobacterium</taxon>
    </lineage>
</organism>
<protein>
    <recommendedName>
        <fullName evidence="2">DUF5723 domain-containing protein</fullName>
    </recommendedName>
</protein>
<evidence type="ECO:0000256" key="1">
    <source>
        <dbReference type="SAM" id="SignalP"/>
    </source>
</evidence>
<dbReference type="AlphaFoldDB" id="A0A3L9ZTK7"/>
<sequence>MRKSILILALLLALNCFSQNKQILYNFTSVPQSLLTNPGSDFKYDWYFGIPLISGISANAASSGFSAYDLFADNGIDFDKKLKAVVFTASRNDKLSVNQQLEIFNGGFKIAGEKYDSYISFGMYQELDLLSYVPKDFAVLALDGNRDYLGKVFNLEDLNVKAEMLSVFHIGFHKNINEKFIAGFRGKIYSSIYNATSTSNSGYIYTIPSSIGVYEQVIYSQLQLNTSGIAKYDDKNDDSNVVKDITKRAFLSGNLGLGFDAGFTYYPKKNIQLTASVLDIGFIRHSKEVESLSLKGIYDYKGVIPKFSSGESIENAYEEFKEAIPLDTLYNNYTTWRPIKFNGSVQFSFNEERPEDCDCLDYNSETTFKSAVGAQLFMMTTPRTPLVAFTTYYRRKLFKSLLLKATYTLDSYSYKNIGLGLSSHFGPVNFYVLADNLLEYHDVSKANSLSFQLGLNVIIRKTKK</sequence>
<evidence type="ECO:0000313" key="3">
    <source>
        <dbReference type="EMBL" id="RMA76281.1"/>
    </source>
</evidence>
<feature type="signal peptide" evidence="1">
    <location>
        <begin position="1"/>
        <end position="18"/>
    </location>
</feature>
<accession>A0A3L9ZTK7</accession>
<keyword evidence="4" id="KW-1185">Reference proteome</keyword>
<dbReference type="InterPro" id="IPR043781">
    <property type="entry name" value="DUF5723"/>
</dbReference>
<dbReference type="Proteomes" id="UP000280368">
    <property type="component" value="Unassembled WGS sequence"/>
</dbReference>
<feature type="domain" description="DUF5723" evidence="2">
    <location>
        <begin position="38"/>
        <end position="435"/>
    </location>
</feature>
<gene>
    <name evidence="3" type="ORF">BC961_2009</name>
</gene>
<comment type="caution">
    <text evidence="3">The sequence shown here is derived from an EMBL/GenBank/DDBJ whole genome shotgun (WGS) entry which is preliminary data.</text>
</comment>
<reference evidence="3 4" key="1">
    <citation type="submission" date="2018-10" db="EMBL/GenBank/DDBJ databases">
        <title>Genomic Encyclopedia of Archaeal and Bacterial Type Strains, Phase II (KMG-II): from individual species to whole genera.</title>
        <authorList>
            <person name="Goeker M."/>
        </authorList>
    </citation>
    <scope>NUCLEOTIDE SEQUENCE [LARGE SCALE GENOMIC DNA]</scope>
    <source>
        <strain evidence="3 4">DSM 19727</strain>
    </source>
</reference>
<dbReference type="EMBL" id="REFH01000009">
    <property type="protein sequence ID" value="RMA76281.1"/>
    <property type="molecule type" value="Genomic_DNA"/>
</dbReference>
<dbReference type="Pfam" id="PF18990">
    <property type="entry name" value="DUF5723"/>
    <property type="match status" value="1"/>
</dbReference>